<dbReference type="Pfam" id="PF00704">
    <property type="entry name" value="Glyco_hydro_18"/>
    <property type="match status" value="1"/>
</dbReference>
<evidence type="ECO:0000256" key="2">
    <source>
        <dbReference type="ARBA" id="ARBA00023295"/>
    </source>
</evidence>
<dbReference type="Gene3D" id="3.20.20.80">
    <property type="entry name" value="Glycosidases"/>
    <property type="match status" value="1"/>
</dbReference>
<keyword evidence="1 3" id="KW-0378">Hydrolase</keyword>
<dbReference type="SUPFAM" id="SSF51445">
    <property type="entry name" value="(Trans)glycosidases"/>
    <property type="match status" value="1"/>
</dbReference>
<feature type="chain" id="PRO_5021435944" evidence="5">
    <location>
        <begin position="39"/>
        <end position="304"/>
    </location>
</feature>
<dbReference type="PROSITE" id="PS01095">
    <property type="entry name" value="GH18_1"/>
    <property type="match status" value="1"/>
</dbReference>
<keyword evidence="8" id="KW-1185">Reference proteome</keyword>
<keyword evidence="5" id="KW-0732">Signal</keyword>
<dbReference type="NCBIfam" id="NF045482">
    <property type="entry name" value="Endoglyc_H"/>
    <property type="match status" value="1"/>
</dbReference>
<dbReference type="PROSITE" id="PS51910">
    <property type="entry name" value="GH18_2"/>
    <property type="match status" value="1"/>
</dbReference>
<proteinExistence type="inferred from homology"/>
<dbReference type="InterPro" id="IPR017853">
    <property type="entry name" value="GH"/>
</dbReference>
<dbReference type="AlphaFoldDB" id="A0A4Z1E0K6"/>
<dbReference type="GO" id="GO:0005975">
    <property type="term" value="P:carbohydrate metabolic process"/>
    <property type="evidence" value="ECO:0007669"/>
    <property type="project" value="InterPro"/>
</dbReference>
<keyword evidence="2 3" id="KW-0326">Glycosidase</keyword>
<evidence type="ECO:0000256" key="3">
    <source>
        <dbReference type="RuleBase" id="RU000489"/>
    </source>
</evidence>
<evidence type="ECO:0000259" key="6">
    <source>
        <dbReference type="PROSITE" id="PS51910"/>
    </source>
</evidence>
<evidence type="ECO:0000313" key="7">
    <source>
        <dbReference type="EMBL" id="TGO04608.1"/>
    </source>
</evidence>
<protein>
    <submittedName>
        <fullName evidence="7">Endo-beta-N-acetylglucosaminidase H</fullName>
    </submittedName>
</protein>
<evidence type="ECO:0000313" key="8">
    <source>
        <dbReference type="Proteomes" id="UP000297318"/>
    </source>
</evidence>
<dbReference type="PROSITE" id="PS51318">
    <property type="entry name" value="TAT"/>
    <property type="match status" value="1"/>
</dbReference>
<comment type="caution">
    <text evidence="7">The sequence shown here is derived from an EMBL/GenBank/DDBJ whole genome shotgun (WGS) entry which is preliminary data.</text>
</comment>
<dbReference type="InterPro" id="IPR054861">
    <property type="entry name" value="Endoglyc_H"/>
</dbReference>
<reference evidence="7 8" key="1">
    <citation type="submission" date="2018-11" db="EMBL/GenBank/DDBJ databases">
        <title>Complete genome sequencing of the Actinobacteria Serinibacter sp. K3-2.</title>
        <authorList>
            <person name="Rakitin A.L."/>
            <person name="Beletsky A.V."/>
            <person name="Mardanov A.V."/>
            <person name="Ravin N.V."/>
            <person name="Gromova A.S."/>
            <person name="Filippova S.N."/>
            <person name="Gal'Chenko V.F."/>
        </authorList>
    </citation>
    <scope>NUCLEOTIDE SEQUENCE [LARGE SCALE GENOMIC DNA]</scope>
    <source>
        <strain evidence="7 8">K3-2</strain>
    </source>
</reference>
<evidence type="ECO:0000256" key="4">
    <source>
        <dbReference type="RuleBase" id="RU004453"/>
    </source>
</evidence>
<feature type="signal peptide" evidence="5">
    <location>
        <begin position="1"/>
        <end position="38"/>
    </location>
</feature>
<evidence type="ECO:0000256" key="1">
    <source>
        <dbReference type="ARBA" id="ARBA00022801"/>
    </source>
</evidence>
<dbReference type="GO" id="GO:0004553">
    <property type="term" value="F:hydrolase activity, hydrolyzing O-glycosyl compounds"/>
    <property type="evidence" value="ECO:0007669"/>
    <property type="project" value="InterPro"/>
</dbReference>
<dbReference type="Proteomes" id="UP000297318">
    <property type="component" value="Unassembled WGS sequence"/>
</dbReference>
<name>A0A4Z1E0K6_9MICO</name>
<sequence length="304" mass="31611">MSRFTGSRRGVKRAWAVTAAAAAAVVGMTAMTAAPAAAKTGPVSVAYIEVNDQQLSNVGKYTLPDGSNVFDIAIIFAANINSDGQGGADLFLNDQVKATLNNAATQIRPLQAKGIKVTLSVLGNHQAAGFANFSSQAKAEEFADEVAAVVDQYGLDGVDIDDEFVTYGSGGTPAPNASSASWLVNALDAKLPSDSLITLYDIGQAATQLKQASSTTIAKLDHIWNPYYGQYNVPQFPGVAKAKLGAAAVDISATSSSTAANLATRTKNDGYGVFVTYNLQAGDKSSYVSSFTQPLYGQNAVYTP</sequence>
<organism evidence="7 8">
    <name type="scientific">Serinibacter arcticus</name>
    <dbReference type="NCBI Taxonomy" id="1655435"/>
    <lineage>
        <taxon>Bacteria</taxon>
        <taxon>Bacillati</taxon>
        <taxon>Actinomycetota</taxon>
        <taxon>Actinomycetes</taxon>
        <taxon>Micrococcales</taxon>
        <taxon>Beutenbergiaceae</taxon>
        <taxon>Serinibacter</taxon>
    </lineage>
</organism>
<gene>
    <name evidence="7" type="ORF">SERN_2201</name>
</gene>
<dbReference type="OrthoDB" id="2582440at2"/>
<feature type="domain" description="GH18" evidence="6">
    <location>
        <begin position="42"/>
        <end position="298"/>
    </location>
</feature>
<dbReference type="EMBL" id="RHPJ01000003">
    <property type="protein sequence ID" value="TGO04608.1"/>
    <property type="molecule type" value="Genomic_DNA"/>
</dbReference>
<dbReference type="InterPro" id="IPR001223">
    <property type="entry name" value="Glyco_hydro18_cat"/>
</dbReference>
<comment type="similarity">
    <text evidence="4">Belongs to the glycosyl hydrolase 18 family.</text>
</comment>
<dbReference type="InterPro" id="IPR006311">
    <property type="entry name" value="TAT_signal"/>
</dbReference>
<evidence type="ECO:0000256" key="5">
    <source>
        <dbReference type="SAM" id="SignalP"/>
    </source>
</evidence>
<dbReference type="InterPro" id="IPR001579">
    <property type="entry name" value="Glyco_hydro_18_chit_AS"/>
</dbReference>
<accession>A0A4Z1E0K6</accession>